<dbReference type="Proteomes" id="UP001595453">
    <property type="component" value="Unassembled WGS sequence"/>
</dbReference>
<evidence type="ECO:0000313" key="2">
    <source>
        <dbReference type="Proteomes" id="UP001595453"/>
    </source>
</evidence>
<gene>
    <name evidence="1" type="ORF">ACFOEE_12405</name>
</gene>
<organism evidence="1 2">
    <name type="scientific">Pseudoalteromonas fenneropenaei</name>
    <dbReference type="NCBI Taxonomy" id="1737459"/>
    <lineage>
        <taxon>Bacteria</taxon>
        <taxon>Pseudomonadati</taxon>
        <taxon>Pseudomonadota</taxon>
        <taxon>Gammaproteobacteria</taxon>
        <taxon>Alteromonadales</taxon>
        <taxon>Pseudoalteromonadaceae</taxon>
        <taxon>Pseudoalteromonas</taxon>
    </lineage>
</organism>
<evidence type="ECO:0000313" key="1">
    <source>
        <dbReference type="EMBL" id="MFC3033323.1"/>
    </source>
</evidence>
<accession>A0ABV7CLE3</accession>
<keyword evidence="2" id="KW-1185">Reference proteome</keyword>
<protein>
    <recommendedName>
        <fullName evidence="3">DUF2513 domain-containing protein</fullName>
    </recommendedName>
</protein>
<dbReference type="RefSeq" id="WP_377124695.1">
    <property type="nucleotide sequence ID" value="NZ_JBHRSD010000021.1"/>
</dbReference>
<evidence type="ECO:0008006" key="3">
    <source>
        <dbReference type="Google" id="ProtNLM"/>
    </source>
</evidence>
<dbReference type="EMBL" id="JBHRSD010000021">
    <property type="protein sequence ID" value="MFC3033323.1"/>
    <property type="molecule type" value="Genomic_DNA"/>
</dbReference>
<name>A0ABV7CLE3_9GAMM</name>
<proteinExistence type="predicted"/>
<sequence>MEEHIKTLKKLAALNEPIKIDQTTDYNFSVIEDLLNLQYIESVVSRPISTPPTYFNVKITLLGRTWLSDIQSSDSSLDIVELKPNIMGFGINLNALYRWLKRKKI</sequence>
<reference evidence="2" key="1">
    <citation type="journal article" date="2019" name="Int. J. Syst. Evol. Microbiol.">
        <title>The Global Catalogue of Microorganisms (GCM) 10K type strain sequencing project: providing services to taxonomists for standard genome sequencing and annotation.</title>
        <authorList>
            <consortium name="The Broad Institute Genomics Platform"/>
            <consortium name="The Broad Institute Genome Sequencing Center for Infectious Disease"/>
            <person name="Wu L."/>
            <person name="Ma J."/>
        </authorList>
    </citation>
    <scope>NUCLEOTIDE SEQUENCE [LARGE SCALE GENOMIC DNA]</scope>
    <source>
        <strain evidence="2">KCTC 42730</strain>
    </source>
</reference>
<comment type="caution">
    <text evidence="1">The sequence shown here is derived from an EMBL/GenBank/DDBJ whole genome shotgun (WGS) entry which is preliminary data.</text>
</comment>